<gene>
    <name evidence="2" type="ORF">ABB37_03735</name>
</gene>
<name>A0A0M9G398_LEPPY</name>
<dbReference type="OMA" id="NCYVVSH"/>
<dbReference type="GO" id="GO:0016740">
    <property type="term" value="F:transferase activity"/>
    <property type="evidence" value="ECO:0007669"/>
    <property type="project" value="UniProtKB-KW"/>
</dbReference>
<dbReference type="Proteomes" id="UP000037923">
    <property type="component" value="Unassembled WGS sequence"/>
</dbReference>
<dbReference type="GeneID" id="26904026"/>
<proteinExistence type="predicted"/>
<comment type="caution">
    <text evidence="2">The sequence shown here is derived from an EMBL/GenBank/DDBJ whole genome shotgun (WGS) entry which is preliminary data.</text>
</comment>
<organism evidence="2 3">
    <name type="scientific">Leptomonas pyrrhocoris</name>
    <name type="common">Firebug parasite</name>
    <dbReference type="NCBI Taxonomy" id="157538"/>
    <lineage>
        <taxon>Eukaryota</taxon>
        <taxon>Discoba</taxon>
        <taxon>Euglenozoa</taxon>
        <taxon>Kinetoplastea</taxon>
        <taxon>Metakinetoplastina</taxon>
        <taxon>Trypanosomatida</taxon>
        <taxon>Trypanosomatidae</taxon>
        <taxon>Leishmaniinae</taxon>
        <taxon>Leptomonas</taxon>
    </lineage>
</organism>
<evidence type="ECO:0000313" key="3">
    <source>
        <dbReference type="Proteomes" id="UP000037923"/>
    </source>
</evidence>
<evidence type="ECO:0000259" key="1">
    <source>
        <dbReference type="Pfam" id="PF01755"/>
    </source>
</evidence>
<dbReference type="AlphaFoldDB" id="A0A0M9G398"/>
<protein>
    <submittedName>
        <fullName evidence="2">Glycosyl transferase-like protein</fullName>
    </submittedName>
</protein>
<dbReference type="VEuPathDB" id="TriTrypDB:LpyrH10_06_1050"/>
<keyword evidence="3" id="KW-1185">Reference proteome</keyword>
<dbReference type="RefSeq" id="XP_015659786.1">
    <property type="nucleotide sequence ID" value="XM_015801166.1"/>
</dbReference>
<feature type="domain" description="Glycosyl transferase family 25" evidence="1">
    <location>
        <begin position="20"/>
        <end position="235"/>
    </location>
</feature>
<evidence type="ECO:0000313" key="2">
    <source>
        <dbReference type="EMBL" id="KPA81347.1"/>
    </source>
</evidence>
<keyword evidence="2" id="KW-0808">Transferase</keyword>
<accession>A0A0M9G398</accession>
<dbReference type="OrthoDB" id="47375at2759"/>
<sequence length="283" mass="30689">MRPSLCRLGPAVEPFSLKGVFVINLDRRPDRLVSISQVCTRAGLAPDLLTRVAAVDGSLVDVDACYDCGFVSRLGLMRLREPNTHHIWGMDLNRGALGCALSHIQLWSYIASLSKVGNIPASSLRCSSSPASTTPQEGYLILEDDAELVESENNSASSFLEELRRRMERVPSNWELVYVGGLDTAGQCNSARVAQGVAHVPQYHRTTSAYLLSPQGARRLLATCVPLTFQLDTMMTMKVGLPAGPQSAPGAVPYVLDPVSYTLQPPLMRQSAHLGTDIQQGVQ</sequence>
<dbReference type="EMBL" id="LGTL01000006">
    <property type="protein sequence ID" value="KPA81347.1"/>
    <property type="molecule type" value="Genomic_DNA"/>
</dbReference>
<dbReference type="InterPro" id="IPR002654">
    <property type="entry name" value="Glyco_trans_25"/>
</dbReference>
<dbReference type="Pfam" id="PF01755">
    <property type="entry name" value="Glyco_transf_25"/>
    <property type="match status" value="1"/>
</dbReference>
<dbReference type="CDD" id="cd06532">
    <property type="entry name" value="Glyco_transf_25"/>
    <property type="match status" value="1"/>
</dbReference>
<reference evidence="2 3" key="1">
    <citation type="submission" date="2015-07" db="EMBL/GenBank/DDBJ databases">
        <title>High-quality genome of monoxenous trypanosomatid Leptomonas pyrrhocoris.</title>
        <authorList>
            <person name="Flegontov P."/>
            <person name="Butenko A."/>
            <person name="Firsov S."/>
            <person name="Vlcek C."/>
            <person name="Logacheva M.D."/>
            <person name="Field M."/>
            <person name="Filatov D."/>
            <person name="Flegontova O."/>
            <person name="Gerasimov E."/>
            <person name="Jackson A.P."/>
            <person name="Kelly S."/>
            <person name="Opperdoes F."/>
            <person name="O'Reilly A."/>
            <person name="Votypka J."/>
            <person name="Yurchenko V."/>
            <person name="Lukes J."/>
        </authorList>
    </citation>
    <scope>NUCLEOTIDE SEQUENCE [LARGE SCALE GENOMIC DNA]</scope>
    <source>
        <strain evidence="2">H10</strain>
    </source>
</reference>